<feature type="region of interest" description="Disordered" evidence="2">
    <location>
        <begin position="1009"/>
        <end position="1052"/>
    </location>
</feature>
<feature type="transmembrane region" description="Helical" evidence="3">
    <location>
        <begin position="511"/>
        <end position="536"/>
    </location>
</feature>
<evidence type="ECO:0000256" key="3">
    <source>
        <dbReference type="SAM" id="Phobius"/>
    </source>
</evidence>
<evidence type="ECO:0000259" key="4">
    <source>
        <dbReference type="Pfam" id="PF20153"/>
    </source>
</evidence>
<feature type="transmembrane region" description="Helical" evidence="3">
    <location>
        <begin position="548"/>
        <end position="567"/>
    </location>
</feature>
<accession>A0A164PQE5</accession>
<keyword evidence="3" id="KW-1133">Transmembrane helix</keyword>
<evidence type="ECO:0000256" key="2">
    <source>
        <dbReference type="SAM" id="MobiDB-lite"/>
    </source>
</evidence>
<feature type="compositionally biased region" description="Basic and acidic residues" evidence="2">
    <location>
        <begin position="233"/>
        <end position="244"/>
    </location>
</feature>
<feature type="domain" description="DUF6535" evidence="4">
    <location>
        <begin position="420"/>
        <end position="495"/>
    </location>
</feature>
<evidence type="ECO:0000313" key="6">
    <source>
        <dbReference type="Proteomes" id="UP000076722"/>
    </source>
</evidence>
<keyword evidence="1" id="KW-0175">Coiled coil</keyword>
<reference evidence="5 6" key="1">
    <citation type="journal article" date="2016" name="Mol. Biol. Evol.">
        <title>Comparative Genomics of Early-Diverging Mushroom-Forming Fungi Provides Insights into the Origins of Lignocellulose Decay Capabilities.</title>
        <authorList>
            <person name="Nagy L.G."/>
            <person name="Riley R."/>
            <person name="Tritt A."/>
            <person name="Adam C."/>
            <person name="Daum C."/>
            <person name="Floudas D."/>
            <person name="Sun H."/>
            <person name="Yadav J.S."/>
            <person name="Pangilinan J."/>
            <person name="Larsson K.H."/>
            <person name="Matsuura K."/>
            <person name="Barry K."/>
            <person name="Labutti K."/>
            <person name="Kuo R."/>
            <person name="Ohm R.A."/>
            <person name="Bhattacharya S.S."/>
            <person name="Shirouzu T."/>
            <person name="Yoshinaga Y."/>
            <person name="Martin F.M."/>
            <person name="Grigoriev I.V."/>
            <person name="Hibbett D.S."/>
        </authorList>
    </citation>
    <scope>NUCLEOTIDE SEQUENCE [LARGE SCALE GENOMIC DNA]</scope>
    <source>
        <strain evidence="5 6">HHB9708</strain>
    </source>
</reference>
<feature type="region of interest" description="Disordered" evidence="2">
    <location>
        <begin position="230"/>
        <end position="256"/>
    </location>
</feature>
<keyword evidence="3" id="KW-0812">Transmembrane</keyword>
<feature type="transmembrane region" description="Helical" evidence="3">
    <location>
        <begin position="590"/>
        <end position="612"/>
    </location>
</feature>
<proteinExistence type="predicted"/>
<evidence type="ECO:0000256" key="1">
    <source>
        <dbReference type="SAM" id="Coils"/>
    </source>
</evidence>
<dbReference type="AlphaFoldDB" id="A0A164PQE5"/>
<dbReference type="Pfam" id="PF20153">
    <property type="entry name" value="DUF6535"/>
    <property type="match status" value="1"/>
</dbReference>
<name>A0A164PQE5_9AGAM</name>
<evidence type="ECO:0000313" key="5">
    <source>
        <dbReference type="EMBL" id="KZS88940.1"/>
    </source>
</evidence>
<organism evidence="5 6">
    <name type="scientific">Sistotremastrum niveocremeum HHB9708</name>
    <dbReference type="NCBI Taxonomy" id="1314777"/>
    <lineage>
        <taxon>Eukaryota</taxon>
        <taxon>Fungi</taxon>
        <taxon>Dikarya</taxon>
        <taxon>Basidiomycota</taxon>
        <taxon>Agaricomycotina</taxon>
        <taxon>Agaricomycetes</taxon>
        <taxon>Sistotremastrales</taxon>
        <taxon>Sistotremastraceae</taxon>
        <taxon>Sertulicium</taxon>
        <taxon>Sertulicium niveocremeum</taxon>
    </lineage>
</organism>
<dbReference type="InterPro" id="IPR045338">
    <property type="entry name" value="DUF6535"/>
</dbReference>
<protein>
    <recommendedName>
        <fullName evidence="4">DUF6535 domain-containing protein</fullName>
    </recommendedName>
</protein>
<feature type="coiled-coil region" evidence="1">
    <location>
        <begin position="121"/>
        <end position="155"/>
    </location>
</feature>
<keyword evidence="6" id="KW-1185">Reference proteome</keyword>
<keyword evidence="3" id="KW-0472">Membrane</keyword>
<feature type="transmembrane region" description="Helical" evidence="3">
    <location>
        <begin position="470"/>
        <end position="491"/>
    </location>
</feature>
<dbReference type="Proteomes" id="UP000076722">
    <property type="component" value="Unassembled WGS sequence"/>
</dbReference>
<gene>
    <name evidence="5" type="ORF">SISNIDRAFT_528169</name>
</gene>
<sequence length="1066" mass="120784">MRLVQRDRTRISSKTRFLFTKSPLSIHLWTSLIVENARENNEQERGNVTSGTRFKLERKQILFKRHVLQIIRKTRYLSHIKVPFTRRLWQEDDEADAIGQEKSLLAAAADPFDTPMFNRLIRLMEEQNATSQAQREALEKQNMMLQAQSQVLEEQREVMKDTRHIQLKETVDATMDIRSNEHAVQTISAQPNQEPSRPVLVARNLSQDPHQQLPSPNPLTFSITDAVPIPITESKDSNNEKVDDQVAEEPSESTATEVVINKRVEDATDSAPSHSQSSKGHVHDAIMILNETMKGVKETLLDHGTKLNVLIKDALKDDQPYDLKPMEDESTCTALYEMAMASTKEQVDEWIKRMDVSLVFVSNSSIENEKQIYDVAPSDRIIFSGPHGIPYPGYTESIPVVEQLRIGLSSPASRHFTAESLILAILDAVLCVIGRQWMSKLTTRPEGATYRERLLRHLGRERLAKRWLQYLVEGLHVILLGSIGLFMTGLLYQLRNLAGSFDENAPRLLNTWKVCMSLSSIILAVVAAATINGLFYEVSPFGGTFSNLLVKIAETFWSLFVLVIEWFQNGKWTKWLEAHVTISWMSWADILYVLLLLTTLPISVPCFAILWLRVEFDREDKNKLMAAFMDLIAEASDPKLLERAVGSFSYVEWIKSGEQSRESVDQLKKTWNRLTATDTSVRVHETLKARISAFVEFCAKKHWEINDDIMSSIVQSSPYSTRFRAEVLSTSFGDNNSDLRPLAALPFEECIARVLCSRNHDGIWGNRTSIFVDAQRYCVELLFDEATKDDLTRILSHVDRLDFVKSHILTHGTLPDPLVEFVVKDHKHEVLRGLDEFIRSVEVCRFGPSPFSQIFIILVSPPPTDIDLSPLIGTLSEHTWRGTWRETSNTVIAYLTSFNFAQISDYNAVRRFLRLCLDSEARDAYGSALWEWIDEEDKMQIRREAQTLLDTALDGRTNTTLLPTEDHGPASDSNTRYFRDLSVSNRRAPPPEPHSARPSVVSIPLALSSDHDEEASTQPEPLTKSDPELASMTYPPFSLQAAPDSSIASTSNAVFHASPALKNAHE</sequence>
<dbReference type="EMBL" id="KV419431">
    <property type="protein sequence ID" value="KZS88940.1"/>
    <property type="molecule type" value="Genomic_DNA"/>
</dbReference>
<dbReference type="OrthoDB" id="3219854at2759"/>